<evidence type="ECO:0000313" key="5">
    <source>
        <dbReference type="EMBL" id="AYF26816.1"/>
    </source>
</evidence>
<dbReference type="InterPro" id="IPR000873">
    <property type="entry name" value="AMP-dep_synth/lig_dom"/>
</dbReference>
<dbReference type="KEGG" id="mtua:CSH63_04955"/>
<keyword evidence="2" id="KW-0596">Phosphopantetheine</keyword>
<evidence type="ECO:0000313" key="6">
    <source>
        <dbReference type="Proteomes" id="UP000267804"/>
    </source>
</evidence>
<dbReference type="SUPFAM" id="SSF47336">
    <property type="entry name" value="ACP-like"/>
    <property type="match status" value="1"/>
</dbReference>
<dbReference type="InterPro" id="IPR045851">
    <property type="entry name" value="AMP-bd_C_sf"/>
</dbReference>
<dbReference type="Pfam" id="PF00668">
    <property type="entry name" value="Condensation"/>
    <property type="match status" value="1"/>
</dbReference>
<dbReference type="Gene3D" id="3.40.50.12780">
    <property type="entry name" value="N-terminal domain of ligase-like"/>
    <property type="match status" value="1"/>
</dbReference>
<dbReference type="PROSITE" id="PS50075">
    <property type="entry name" value="CARRIER"/>
    <property type="match status" value="1"/>
</dbReference>
<dbReference type="SUPFAM" id="SSF52777">
    <property type="entry name" value="CoA-dependent acyltransferases"/>
    <property type="match status" value="2"/>
</dbReference>
<dbReference type="InterPro" id="IPR010071">
    <property type="entry name" value="AA_adenyl_dom"/>
</dbReference>
<dbReference type="InterPro" id="IPR001242">
    <property type="entry name" value="Condensation_dom"/>
</dbReference>
<dbReference type="PANTHER" id="PTHR45527">
    <property type="entry name" value="NONRIBOSOMAL PEPTIDE SYNTHETASE"/>
    <property type="match status" value="1"/>
</dbReference>
<dbReference type="GO" id="GO:0003824">
    <property type="term" value="F:catalytic activity"/>
    <property type="evidence" value="ECO:0007669"/>
    <property type="project" value="InterPro"/>
</dbReference>
<dbReference type="GO" id="GO:0031177">
    <property type="term" value="F:phosphopantetheine binding"/>
    <property type="evidence" value="ECO:0007669"/>
    <property type="project" value="InterPro"/>
</dbReference>
<dbReference type="InterPro" id="IPR020806">
    <property type="entry name" value="PKS_PP-bd"/>
</dbReference>
<dbReference type="GO" id="GO:0005737">
    <property type="term" value="C:cytoplasm"/>
    <property type="evidence" value="ECO:0007669"/>
    <property type="project" value="TreeGrafter"/>
</dbReference>
<evidence type="ECO:0000259" key="4">
    <source>
        <dbReference type="PROSITE" id="PS50075"/>
    </source>
</evidence>
<evidence type="ECO:0000256" key="2">
    <source>
        <dbReference type="ARBA" id="ARBA00022450"/>
    </source>
</evidence>
<dbReference type="RefSeq" id="WP_120569230.1">
    <property type="nucleotide sequence ID" value="NZ_CP024087.1"/>
</dbReference>
<dbReference type="GO" id="GO:0008610">
    <property type="term" value="P:lipid biosynthetic process"/>
    <property type="evidence" value="ECO:0007669"/>
    <property type="project" value="UniProtKB-ARBA"/>
</dbReference>
<dbReference type="InterPro" id="IPR020845">
    <property type="entry name" value="AMP-binding_CS"/>
</dbReference>
<proteinExistence type="predicted"/>
<feature type="domain" description="Carrier" evidence="4">
    <location>
        <begin position="973"/>
        <end position="1048"/>
    </location>
</feature>
<dbReference type="SMART" id="SM00823">
    <property type="entry name" value="PKS_PP"/>
    <property type="match status" value="1"/>
</dbReference>
<dbReference type="SUPFAM" id="SSF56801">
    <property type="entry name" value="Acetyl-CoA synthetase-like"/>
    <property type="match status" value="1"/>
</dbReference>
<keyword evidence="3" id="KW-0597">Phosphoprotein</keyword>
<dbReference type="GO" id="GO:0044550">
    <property type="term" value="P:secondary metabolite biosynthetic process"/>
    <property type="evidence" value="ECO:0007669"/>
    <property type="project" value="TreeGrafter"/>
</dbReference>
<dbReference type="FunFam" id="3.40.50.12780:FF:000012">
    <property type="entry name" value="Non-ribosomal peptide synthetase"/>
    <property type="match status" value="1"/>
</dbReference>
<name>A0A386WEI8_9ACTN</name>
<dbReference type="InterPro" id="IPR023213">
    <property type="entry name" value="CAT-like_dom_sf"/>
</dbReference>
<reference evidence="5 6" key="1">
    <citation type="submission" date="2017-10" db="EMBL/GenBank/DDBJ databases">
        <title>Integration of genomic and chemical information greatly accelerates assignment of the full stereostructure of myelolactone, a potent inhibitor of myeloma from a marine-derived Micromonospora.</title>
        <authorList>
            <person name="Kim M.C."/>
            <person name="Machado H."/>
            <person name="Jensen P.R."/>
            <person name="Fenical W."/>
        </authorList>
    </citation>
    <scope>NUCLEOTIDE SEQUENCE [LARGE SCALE GENOMIC DNA]</scope>
    <source>
        <strain evidence="5 6">CNY-010</strain>
    </source>
</reference>
<dbReference type="Proteomes" id="UP000267804">
    <property type="component" value="Chromosome"/>
</dbReference>
<dbReference type="PROSITE" id="PS00455">
    <property type="entry name" value="AMP_BINDING"/>
    <property type="match status" value="1"/>
</dbReference>
<sequence>MTAHRAVKGIEDVYELTPIQQGLLFEQLKRPKAGVYIEQLVLTFAGIMDTDAFGWAWQRVVDRHPVLRTSFHWRAEGQPLQVVHSAAELPVEVLDWRDVPLVEQRKRLGVWLDRERVEGFDLAKAPLMRITVVHSEKDTWLCVWRLSHLLMDGWSFAIAITDFVTAYRSRCLGEEPAWGPMRPYRDYVAWWCAQDGEDSAEFWRTELAGYQPPEPLFLGGSPPGHGEPSHGFVELSLADIEPGLVELGRANTLTMNTIVQGAWLIVLAHHYGTTDVACGFTMAHRPASLRGGETILGPLIATMPVRERLEMTRAAVSWLRELQVHIAAVRDHTTLPLYEVQRLLGLPLDVPLLESSVSYENTPMPDLALQETGMTFTDLSYDGRPHYPITMVIMPGAGMPLRVIYDRGRFSAEAAQRFCDQVSTLLATLVRQPEMTLGELSPAAAVARPVSGGTGLALDARPLHETFAEHAHRTPDAEAVVFGGHRCTYRQLDGHGDAIASRLIAAGVRPGDRVGLFVERSDLLVAAVVGVFKAGAAYVPLDPALPAARLAEMAGDAGVSAVVTTADVAERVPSGGAVVVLGDDWQGGPQGVRLPAVSVDDPAYVLYTSGSTGRPKAVVVSHRNVQSLLSAGRELFGFGDSDVWTLSHSFAFDYSVWEMWGALANGGRLIVVPQRTVWSAVDYHRLVLGERVTVSSQTPTLFEHFAAVDAADTEPWSMAESALRCIFVGGDRLYTAALRGWIERHGDERPRIYNLYGVTEAAVVSTCHRVTADTVRDDEPVPIGLALPNQRAYLLDDHGRPVPDGARGELCVAGDAVALGYHDRPELTWARFGDEPAPPGERLYRTGDLALALPDGTLCYLGRADTQVKIRGYRVELGEVESALRAHPAVCAAVAATRGTENGPTDLVAYVTPAGRDSVPTSAQLREFVARGLPEHMVPVAVGWLDELPTTVGGKIDIRALPDLDVARGDLVEPATEAQGELAALVAELLGVDAIGMRDRFADLGLHSAHLMRLMSVLRSTWGVSVPLHDLYVAPTVEALARLVERAHR</sequence>
<dbReference type="GO" id="GO:0043041">
    <property type="term" value="P:amino acid activation for nonribosomal peptide biosynthetic process"/>
    <property type="evidence" value="ECO:0007669"/>
    <property type="project" value="TreeGrafter"/>
</dbReference>
<accession>A0A386WEI8</accession>
<dbReference type="Gene3D" id="3.30.300.30">
    <property type="match status" value="1"/>
</dbReference>
<dbReference type="EMBL" id="CP024087">
    <property type="protein sequence ID" value="AYF26816.1"/>
    <property type="molecule type" value="Genomic_DNA"/>
</dbReference>
<dbReference type="InterPro" id="IPR009081">
    <property type="entry name" value="PP-bd_ACP"/>
</dbReference>
<dbReference type="Pfam" id="PF13193">
    <property type="entry name" value="AMP-binding_C"/>
    <property type="match status" value="1"/>
</dbReference>
<dbReference type="Pfam" id="PF00501">
    <property type="entry name" value="AMP-binding"/>
    <property type="match status" value="1"/>
</dbReference>
<dbReference type="Gene3D" id="3.30.559.30">
    <property type="entry name" value="Nonribosomal peptide synthetase, condensation domain"/>
    <property type="match status" value="1"/>
</dbReference>
<dbReference type="InterPro" id="IPR042099">
    <property type="entry name" value="ANL_N_sf"/>
</dbReference>
<comment type="cofactor">
    <cofactor evidence="1">
        <name>pantetheine 4'-phosphate</name>
        <dbReference type="ChEBI" id="CHEBI:47942"/>
    </cofactor>
</comment>
<protein>
    <submittedName>
        <fullName evidence="5">Non-ribosomal peptide synthetase</fullName>
    </submittedName>
</protein>
<dbReference type="Gene3D" id="1.10.1200.10">
    <property type="entry name" value="ACP-like"/>
    <property type="match status" value="1"/>
</dbReference>
<gene>
    <name evidence="5" type="ORF">CSH63_04955</name>
</gene>
<dbReference type="InterPro" id="IPR025110">
    <property type="entry name" value="AMP-bd_C"/>
</dbReference>
<dbReference type="Pfam" id="PF00550">
    <property type="entry name" value="PP-binding"/>
    <property type="match status" value="1"/>
</dbReference>
<evidence type="ECO:0000256" key="3">
    <source>
        <dbReference type="ARBA" id="ARBA00022553"/>
    </source>
</evidence>
<dbReference type="Gene3D" id="3.30.559.10">
    <property type="entry name" value="Chloramphenicol acetyltransferase-like domain"/>
    <property type="match status" value="1"/>
</dbReference>
<dbReference type="NCBIfam" id="TIGR01733">
    <property type="entry name" value="AA-adenyl-dom"/>
    <property type="match status" value="1"/>
</dbReference>
<dbReference type="AlphaFoldDB" id="A0A386WEI8"/>
<dbReference type="InterPro" id="IPR036736">
    <property type="entry name" value="ACP-like_sf"/>
</dbReference>
<organism evidence="5 6">
    <name type="scientific">Micromonospora tulbaghiae</name>
    <dbReference type="NCBI Taxonomy" id="479978"/>
    <lineage>
        <taxon>Bacteria</taxon>
        <taxon>Bacillati</taxon>
        <taxon>Actinomycetota</taxon>
        <taxon>Actinomycetes</taxon>
        <taxon>Micromonosporales</taxon>
        <taxon>Micromonosporaceae</taxon>
        <taxon>Micromonospora</taxon>
    </lineage>
</organism>
<evidence type="ECO:0000256" key="1">
    <source>
        <dbReference type="ARBA" id="ARBA00001957"/>
    </source>
</evidence>
<dbReference type="PANTHER" id="PTHR45527:SF1">
    <property type="entry name" value="FATTY ACID SYNTHASE"/>
    <property type="match status" value="1"/>
</dbReference>